<name>A0A248JWZ5_9PROT</name>
<protein>
    <recommendedName>
        <fullName evidence="3">Zinc/iron-chelating domain-containing protein</fullName>
    </recommendedName>
</protein>
<proteinExistence type="predicted"/>
<dbReference type="KEGG" id="nao:Y958_20670"/>
<sequence length="190" mass="20973">MPSDIGGGKSFRLSLLDIVMLLEAEEVINRSVADAVGRAVDSVERARAGGTVACPYLDSSGQCGIYEVRPVPCKIWFSRDLAACVRNRDAGYAQGGVNPDTAASNDLLRQFEEPFEAFVRDRAPMYPYRAEFDFLRIFAYAGKISEAGLTEVQKQKVDEGDLVNQHRTLTLYRRRRLTRGFLVSGCPGSA</sequence>
<accession>A0A248JWZ5</accession>
<evidence type="ECO:0000313" key="1">
    <source>
        <dbReference type="EMBL" id="ASG23247.1"/>
    </source>
</evidence>
<dbReference type="AlphaFoldDB" id="A0A248JWZ5"/>
<dbReference type="EMBL" id="CP022111">
    <property type="protein sequence ID" value="ASG23247.1"/>
    <property type="molecule type" value="Genomic_DNA"/>
</dbReference>
<dbReference type="Proteomes" id="UP000197153">
    <property type="component" value="Chromosome 2"/>
</dbReference>
<organism evidence="1 2">
    <name type="scientific">Nitrospirillum viridazoti CBAmc</name>
    <dbReference type="NCBI Taxonomy" id="1441467"/>
    <lineage>
        <taxon>Bacteria</taxon>
        <taxon>Pseudomonadati</taxon>
        <taxon>Pseudomonadota</taxon>
        <taxon>Alphaproteobacteria</taxon>
        <taxon>Rhodospirillales</taxon>
        <taxon>Azospirillaceae</taxon>
        <taxon>Nitrospirillum</taxon>
        <taxon>Nitrospirillum viridazoti</taxon>
    </lineage>
</organism>
<evidence type="ECO:0008006" key="3">
    <source>
        <dbReference type="Google" id="ProtNLM"/>
    </source>
</evidence>
<evidence type="ECO:0000313" key="2">
    <source>
        <dbReference type="Proteomes" id="UP000197153"/>
    </source>
</evidence>
<reference evidence="1 2" key="1">
    <citation type="submission" date="2017-06" db="EMBL/GenBank/DDBJ databases">
        <title>Complete genome sequence of Nitrospirillum amazonense strain CBAmC, an endophytic nitrogen-fixing and plant growth-promoting bacterium, isolated from sugarcane.</title>
        <authorList>
            <person name="Schwab S."/>
            <person name="dos Santos Teixeira K.R."/>
            <person name="Simoes Araujo J.L."/>
            <person name="Soares Vidal M."/>
            <person name="Borges de Freitas H.R."/>
            <person name="Rivello Crivelaro A.L."/>
            <person name="Bueno de Camargo Nunes A."/>
            <person name="dos Santos C.M."/>
            <person name="Palmeira da Silva Rosa D."/>
            <person name="da Silva Padilha D."/>
            <person name="da Silva E."/>
            <person name="Araujo Terra L."/>
            <person name="Soares Mendes V."/>
            <person name="Farinelli L."/>
            <person name="Magalhaes Cruz L."/>
            <person name="Baldani J.I."/>
        </authorList>
    </citation>
    <scope>NUCLEOTIDE SEQUENCE [LARGE SCALE GENOMIC DNA]</scope>
    <source>
        <strain evidence="1 2">CBAmC</strain>
    </source>
</reference>
<keyword evidence="2" id="KW-1185">Reference proteome</keyword>
<gene>
    <name evidence="1" type="ORF">Y958_20670</name>
</gene>